<evidence type="ECO:0000256" key="2">
    <source>
        <dbReference type="ARBA" id="ARBA00012438"/>
    </source>
</evidence>
<dbReference type="Gene3D" id="3.30.565.10">
    <property type="entry name" value="Histidine kinase-like ATPase, C-terminal domain"/>
    <property type="match status" value="1"/>
</dbReference>
<dbReference type="AlphaFoldDB" id="A0A2T4UHE8"/>
<protein>
    <recommendedName>
        <fullName evidence="2">histidine kinase</fullName>
        <ecNumber evidence="2">2.7.13.3</ecNumber>
    </recommendedName>
</protein>
<feature type="domain" description="PAS" evidence="10">
    <location>
        <begin position="390"/>
        <end position="446"/>
    </location>
</feature>
<evidence type="ECO:0000256" key="7">
    <source>
        <dbReference type="SAM" id="MobiDB-lite"/>
    </source>
</evidence>
<gene>
    <name evidence="12" type="ORF">C7Y72_02890</name>
</gene>
<dbReference type="PROSITE" id="PS50112">
    <property type="entry name" value="PAS"/>
    <property type="match status" value="2"/>
</dbReference>
<keyword evidence="6" id="KW-0175">Coiled coil</keyword>
<keyword evidence="8" id="KW-0812">Transmembrane</keyword>
<keyword evidence="3" id="KW-0808">Transferase</keyword>
<evidence type="ECO:0000256" key="8">
    <source>
        <dbReference type="SAM" id="Phobius"/>
    </source>
</evidence>
<evidence type="ECO:0000256" key="4">
    <source>
        <dbReference type="ARBA" id="ARBA00022777"/>
    </source>
</evidence>
<dbReference type="SUPFAM" id="SSF55874">
    <property type="entry name" value="ATPase domain of HSP90 chaperone/DNA topoisomerase II/histidine kinase"/>
    <property type="match status" value="1"/>
</dbReference>
<dbReference type="Pfam" id="PF13426">
    <property type="entry name" value="PAS_9"/>
    <property type="match status" value="2"/>
</dbReference>
<dbReference type="Gene3D" id="3.30.450.20">
    <property type="entry name" value="PAS domain"/>
    <property type="match status" value="2"/>
</dbReference>
<dbReference type="InterPro" id="IPR050482">
    <property type="entry name" value="Sensor_HK_TwoCompSys"/>
</dbReference>
<dbReference type="PROSITE" id="PS50113">
    <property type="entry name" value="PAC"/>
    <property type="match status" value="1"/>
</dbReference>
<evidence type="ECO:0000259" key="11">
    <source>
        <dbReference type="PROSITE" id="PS50113"/>
    </source>
</evidence>
<sequence>MRLPRRDRAAVIAAARLSTVPLACSASFALDDGALRDGAFLLAAAVCQTYATGVWLLVRRRVALPSAVVSALDVAMVLGLAVAAHPSRSVAALVPLILLFVVWSMFLSPRALAARGVGIAGAIVPVELVHHGVADAARNGFFIAVVVGVCAVVARQMRERLDGLVALERHTATLQADAEDLQRRERVRIAQLLHDDALQRLLAARQDLDGAESDPSALEHVRDGLAEATRALRSLTHVVHDDALEAAGLESGIGRIVDEAVRRSGLTAHVAVDPEIDGHVATVVLPILRELVANAERHAEASELAVELRREAGGLLLRVADDGRGFTRAELVDAERSGHLGHAGLRRRVADLQGELEIDTAPGAGCRVTVRLRDAAIEARRELESSLRREREWNAALVAGFPDPFIVLGDDARIIDVSDRFVALTGWTRGELLSASPGQFPYLPPETAIEDAARIRERDPHDDHTAEHELYCRGGRRVAVIVSVRFVQDPRGGRGLRLVTFKDITQRRETERRLVAERDLSEAIRDAMQEPFLQTLDGVVVAVNEAFCTLTGYREDELIGARRPYFFIRTATLDEAFAYAARLDAEGTAETELLIVRADGSEVRVRVRGVTVRDVDGTSLGRVQTAHPLGAMPPLGPRRSELRAPS</sequence>
<keyword evidence="8" id="KW-1133">Transmembrane helix</keyword>
<keyword evidence="8" id="KW-0472">Membrane</keyword>
<accession>A0A2T4UHE8</accession>
<dbReference type="CDD" id="cd00130">
    <property type="entry name" value="PAS"/>
    <property type="match status" value="1"/>
</dbReference>
<proteinExistence type="predicted"/>
<feature type="transmembrane region" description="Helical" evidence="8">
    <location>
        <begin position="39"/>
        <end position="58"/>
    </location>
</feature>
<dbReference type="InterPro" id="IPR036890">
    <property type="entry name" value="HATPase_C_sf"/>
</dbReference>
<feature type="region of interest" description="Disordered" evidence="7">
    <location>
        <begin position="623"/>
        <end position="646"/>
    </location>
</feature>
<feature type="coiled-coil region" evidence="6">
    <location>
        <begin position="164"/>
        <end position="214"/>
    </location>
</feature>
<name>A0A2T4UHE8_9ACTN</name>
<dbReference type="InterPro" id="IPR003594">
    <property type="entry name" value="HATPase_dom"/>
</dbReference>
<evidence type="ECO:0000313" key="12">
    <source>
        <dbReference type="EMBL" id="PTL58672.1"/>
    </source>
</evidence>
<comment type="catalytic activity">
    <reaction evidence="1">
        <text>ATP + protein L-histidine = ADP + protein N-phospho-L-histidine.</text>
        <dbReference type="EC" id="2.7.13.3"/>
    </reaction>
</comment>
<feature type="domain" description="Histidine kinase" evidence="9">
    <location>
        <begin position="287"/>
        <end position="376"/>
    </location>
</feature>
<dbReference type="InterPro" id="IPR000014">
    <property type="entry name" value="PAS"/>
</dbReference>
<evidence type="ECO:0000256" key="5">
    <source>
        <dbReference type="ARBA" id="ARBA00023012"/>
    </source>
</evidence>
<evidence type="ECO:0000259" key="9">
    <source>
        <dbReference type="PROSITE" id="PS50109"/>
    </source>
</evidence>
<dbReference type="EMBL" id="PYYB01000001">
    <property type="protein sequence ID" value="PTL58672.1"/>
    <property type="molecule type" value="Genomic_DNA"/>
</dbReference>
<keyword evidence="13" id="KW-1185">Reference proteome</keyword>
<feature type="domain" description="PAC" evidence="11">
    <location>
        <begin position="464"/>
        <end position="516"/>
    </location>
</feature>
<evidence type="ECO:0000259" key="10">
    <source>
        <dbReference type="PROSITE" id="PS50112"/>
    </source>
</evidence>
<dbReference type="PANTHER" id="PTHR24421">
    <property type="entry name" value="NITRATE/NITRITE SENSOR PROTEIN NARX-RELATED"/>
    <property type="match status" value="1"/>
</dbReference>
<dbReference type="SUPFAM" id="SSF55785">
    <property type="entry name" value="PYP-like sensor domain (PAS domain)"/>
    <property type="match status" value="2"/>
</dbReference>
<dbReference type="InterPro" id="IPR000700">
    <property type="entry name" value="PAS-assoc_C"/>
</dbReference>
<feature type="transmembrane region" description="Helical" evidence="8">
    <location>
        <begin position="65"/>
        <end position="84"/>
    </location>
</feature>
<dbReference type="GO" id="GO:0000160">
    <property type="term" value="P:phosphorelay signal transduction system"/>
    <property type="evidence" value="ECO:0007669"/>
    <property type="project" value="UniProtKB-KW"/>
</dbReference>
<evidence type="ECO:0000256" key="3">
    <source>
        <dbReference type="ARBA" id="ARBA00022679"/>
    </source>
</evidence>
<dbReference type="GO" id="GO:0004673">
    <property type="term" value="F:protein histidine kinase activity"/>
    <property type="evidence" value="ECO:0007669"/>
    <property type="project" value="UniProtKB-EC"/>
</dbReference>
<dbReference type="PROSITE" id="PS50109">
    <property type="entry name" value="HIS_KIN"/>
    <property type="match status" value="1"/>
</dbReference>
<evidence type="ECO:0000313" key="13">
    <source>
        <dbReference type="Proteomes" id="UP000240739"/>
    </source>
</evidence>
<reference evidence="12 13" key="1">
    <citation type="submission" date="2018-03" db="EMBL/GenBank/DDBJ databases">
        <title>Aquarubrobacter algicola gen. nov., sp. nov., a novel actinobacterium isolated from shallow eutrophic lake during the end of cyanobacterial harmful algal blooms.</title>
        <authorList>
            <person name="Chun S.J."/>
        </authorList>
    </citation>
    <scope>NUCLEOTIDE SEQUENCE [LARGE SCALE GENOMIC DNA]</scope>
    <source>
        <strain evidence="12 13">Seoho-28</strain>
    </source>
</reference>
<dbReference type="PANTHER" id="PTHR24421:SF10">
    <property type="entry name" value="NITRATE_NITRITE SENSOR PROTEIN NARQ"/>
    <property type="match status" value="1"/>
</dbReference>
<dbReference type="InterPro" id="IPR035965">
    <property type="entry name" value="PAS-like_dom_sf"/>
</dbReference>
<evidence type="ECO:0000256" key="6">
    <source>
        <dbReference type="SAM" id="Coils"/>
    </source>
</evidence>
<dbReference type="NCBIfam" id="TIGR00229">
    <property type="entry name" value="sensory_box"/>
    <property type="match status" value="2"/>
</dbReference>
<keyword evidence="4" id="KW-0418">Kinase</keyword>
<dbReference type="Proteomes" id="UP000240739">
    <property type="component" value="Unassembled WGS sequence"/>
</dbReference>
<dbReference type="SMART" id="SM00091">
    <property type="entry name" value="PAS"/>
    <property type="match status" value="2"/>
</dbReference>
<feature type="domain" description="PAS" evidence="10">
    <location>
        <begin position="516"/>
        <end position="560"/>
    </location>
</feature>
<feature type="transmembrane region" description="Helical" evidence="8">
    <location>
        <begin position="90"/>
        <end position="107"/>
    </location>
</feature>
<dbReference type="Pfam" id="PF02518">
    <property type="entry name" value="HATPase_c"/>
    <property type="match status" value="1"/>
</dbReference>
<organism evidence="12 13">
    <name type="scientific">Paraconexibacter algicola</name>
    <dbReference type="NCBI Taxonomy" id="2133960"/>
    <lineage>
        <taxon>Bacteria</taxon>
        <taxon>Bacillati</taxon>
        <taxon>Actinomycetota</taxon>
        <taxon>Thermoleophilia</taxon>
        <taxon>Solirubrobacterales</taxon>
        <taxon>Paraconexibacteraceae</taxon>
        <taxon>Paraconexibacter</taxon>
    </lineage>
</organism>
<comment type="caution">
    <text evidence="12">The sequence shown here is derived from an EMBL/GenBank/DDBJ whole genome shotgun (WGS) entry which is preliminary data.</text>
</comment>
<evidence type="ECO:0000256" key="1">
    <source>
        <dbReference type="ARBA" id="ARBA00000085"/>
    </source>
</evidence>
<dbReference type="InterPro" id="IPR005467">
    <property type="entry name" value="His_kinase_dom"/>
</dbReference>
<feature type="transmembrane region" description="Helical" evidence="8">
    <location>
        <begin position="112"/>
        <end position="130"/>
    </location>
</feature>
<dbReference type="EC" id="2.7.13.3" evidence="2"/>
<dbReference type="CDD" id="cd16917">
    <property type="entry name" value="HATPase_UhpB-NarQ-NarX-like"/>
    <property type="match status" value="1"/>
</dbReference>
<dbReference type="SMART" id="SM00387">
    <property type="entry name" value="HATPase_c"/>
    <property type="match status" value="1"/>
</dbReference>
<keyword evidence="5" id="KW-0902">Two-component regulatory system</keyword>